<dbReference type="EMBL" id="AMCI01008390">
    <property type="protein sequence ID" value="EJW91111.1"/>
    <property type="molecule type" value="Genomic_DNA"/>
</dbReference>
<protein>
    <submittedName>
        <fullName evidence="1">Transcriptional regulator, AraC family</fullName>
    </submittedName>
</protein>
<reference evidence="1" key="1">
    <citation type="journal article" date="2012" name="PLoS ONE">
        <title>Gene sets for utilization of primary and secondary nutrition supplies in the distal gut of endangered iberian lynx.</title>
        <authorList>
            <person name="Alcaide M."/>
            <person name="Messina E."/>
            <person name="Richter M."/>
            <person name="Bargiela R."/>
            <person name="Peplies J."/>
            <person name="Huws S.A."/>
            <person name="Newbold C.J."/>
            <person name="Golyshin P.N."/>
            <person name="Simon M.A."/>
            <person name="Lopez G."/>
            <person name="Yakimov M.M."/>
            <person name="Ferrer M."/>
        </authorList>
    </citation>
    <scope>NUCLEOTIDE SEQUENCE</scope>
</reference>
<feature type="non-terminal residue" evidence="1">
    <location>
        <position position="1"/>
    </location>
</feature>
<feature type="non-terminal residue" evidence="1">
    <location>
        <position position="143"/>
    </location>
</feature>
<gene>
    <name evidence="1" type="ORF">EVA_20782</name>
</gene>
<comment type="caution">
    <text evidence="1">The sequence shown here is derived from an EMBL/GenBank/DDBJ whole genome shotgun (WGS) entry which is preliminary data.</text>
</comment>
<proteinExistence type="predicted"/>
<sequence length="143" mass="16919">EEVYKYQVHYGVYAIWLKETKGCTLSYGRTPYDFDAQTVTSFEPGQTITVEFNGQHVSPRCIGLLFHPDFLNRTQLGSNIQRYEFFSYSCTEALHLSEKEVEIFRQVLEMIEMELQRPIDNHTRELIVSNIELLLNYCLRFYD</sequence>
<dbReference type="AlphaFoldDB" id="J9F889"/>
<organism evidence="1">
    <name type="scientific">gut metagenome</name>
    <dbReference type="NCBI Taxonomy" id="749906"/>
    <lineage>
        <taxon>unclassified sequences</taxon>
        <taxon>metagenomes</taxon>
        <taxon>organismal metagenomes</taxon>
    </lineage>
</organism>
<name>J9F889_9ZZZZ</name>
<evidence type="ECO:0000313" key="1">
    <source>
        <dbReference type="EMBL" id="EJW91111.1"/>
    </source>
</evidence>
<accession>J9F889</accession>